<gene>
    <name evidence="3" type="ORF">KDM92_04605</name>
</gene>
<name>A0A941I2E4_9BURK</name>
<dbReference type="InterPro" id="IPR018968">
    <property type="entry name" value="Phasin"/>
</dbReference>
<reference evidence="3 4" key="1">
    <citation type="submission" date="2021-04" db="EMBL/GenBank/DDBJ databases">
        <title>novel species isolated from subtropical streams in China.</title>
        <authorList>
            <person name="Lu H."/>
        </authorList>
    </citation>
    <scope>NUCLEOTIDE SEQUENCE [LARGE SCALE GENOMIC DNA]</scope>
    <source>
        <strain evidence="3 4">BYS107W</strain>
    </source>
</reference>
<evidence type="ECO:0000313" key="3">
    <source>
        <dbReference type="EMBL" id="MBR7745850.1"/>
    </source>
</evidence>
<sequence length="188" mass="19889">MYTTPEQFIAATKTNLEAQFAAITALNQKAFEGLEQFVSLNVNAAKATFEEGTAATQQLLKAKDAQELIALASAQAKPNAEKALAYGRHLASITSATQQEFTKAVESHIADTNAKVVSLIDEVTKNAPAGSEQAVTALKTVVGNINAGYEQLSKTTKQAVATLEDNLANATKQFTQAAEKATTTAKKK</sequence>
<protein>
    <submittedName>
        <fullName evidence="3">Phasin family protein</fullName>
    </submittedName>
</protein>
<feature type="domain" description="Phasin" evidence="2">
    <location>
        <begin position="6"/>
        <end position="108"/>
    </location>
</feature>
<keyword evidence="4" id="KW-1185">Reference proteome</keyword>
<dbReference type="InterPro" id="IPR010127">
    <property type="entry name" value="Phasin_subfam-1"/>
</dbReference>
<dbReference type="Pfam" id="PF09361">
    <property type="entry name" value="Phasin_2"/>
    <property type="match status" value="1"/>
</dbReference>
<dbReference type="EMBL" id="JAGSPM010000002">
    <property type="protein sequence ID" value="MBR7745850.1"/>
    <property type="molecule type" value="Genomic_DNA"/>
</dbReference>
<dbReference type="RefSeq" id="WP_212675746.1">
    <property type="nucleotide sequence ID" value="NZ_JAGSPM010000002.1"/>
</dbReference>
<dbReference type="Proteomes" id="UP000680158">
    <property type="component" value="Unassembled WGS sequence"/>
</dbReference>
<evidence type="ECO:0000313" key="4">
    <source>
        <dbReference type="Proteomes" id="UP000680158"/>
    </source>
</evidence>
<evidence type="ECO:0000259" key="2">
    <source>
        <dbReference type="Pfam" id="PF09361"/>
    </source>
</evidence>
<comment type="caution">
    <text evidence="3">The sequence shown here is derived from an EMBL/GenBank/DDBJ whole genome shotgun (WGS) entry which is preliminary data.</text>
</comment>
<dbReference type="AlphaFoldDB" id="A0A941I2E4"/>
<evidence type="ECO:0000256" key="1">
    <source>
        <dbReference type="SAM" id="Coils"/>
    </source>
</evidence>
<organism evidence="3 4">
    <name type="scientific">Undibacterium baiyunense</name>
    <dbReference type="NCBI Taxonomy" id="2828731"/>
    <lineage>
        <taxon>Bacteria</taxon>
        <taxon>Pseudomonadati</taxon>
        <taxon>Pseudomonadota</taxon>
        <taxon>Betaproteobacteria</taxon>
        <taxon>Burkholderiales</taxon>
        <taxon>Oxalobacteraceae</taxon>
        <taxon>Undibacterium</taxon>
    </lineage>
</organism>
<accession>A0A941I2E4</accession>
<dbReference type="NCBIfam" id="TIGR01841">
    <property type="entry name" value="phasin"/>
    <property type="match status" value="1"/>
</dbReference>
<feature type="coiled-coil region" evidence="1">
    <location>
        <begin position="153"/>
        <end position="180"/>
    </location>
</feature>
<proteinExistence type="predicted"/>
<keyword evidence="1" id="KW-0175">Coiled coil</keyword>